<evidence type="ECO:0000313" key="2">
    <source>
        <dbReference type="Proteomes" id="UP000032142"/>
    </source>
</evidence>
<sequence length="42" mass="4937">MVVMVRVVEGLKACAFEDRSLDLSISYSEKKRGKSYRFPKRR</sequence>
<keyword evidence="2" id="KW-1185">Reference proteome</keyword>
<dbReference type="Proteomes" id="UP000032142">
    <property type="component" value="Unassembled WGS sequence"/>
</dbReference>
<dbReference type="EMBL" id="KN392727">
    <property type="protein sequence ID" value="KHG09942.1"/>
    <property type="molecule type" value="Genomic_DNA"/>
</dbReference>
<organism evidence="1 2">
    <name type="scientific">Gossypium arboreum</name>
    <name type="common">Tree cotton</name>
    <name type="synonym">Gossypium nanking</name>
    <dbReference type="NCBI Taxonomy" id="29729"/>
    <lineage>
        <taxon>Eukaryota</taxon>
        <taxon>Viridiplantae</taxon>
        <taxon>Streptophyta</taxon>
        <taxon>Embryophyta</taxon>
        <taxon>Tracheophyta</taxon>
        <taxon>Spermatophyta</taxon>
        <taxon>Magnoliopsida</taxon>
        <taxon>eudicotyledons</taxon>
        <taxon>Gunneridae</taxon>
        <taxon>Pentapetalae</taxon>
        <taxon>rosids</taxon>
        <taxon>malvids</taxon>
        <taxon>Malvales</taxon>
        <taxon>Malvaceae</taxon>
        <taxon>Malvoideae</taxon>
        <taxon>Gossypium</taxon>
    </lineage>
</organism>
<gene>
    <name evidence="1" type="ORF">F383_00565</name>
</gene>
<name>A0A0B0NB96_GOSAR</name>
<accession>A0A0B0NB96</accession>
<protein>
    <submittedName>
        <fullName evidence="1">Uncharacterized protein</fullName>
    </submittedName>
</protein>
<reference evidence="2" key="1">
    <citation type="submission" date="2014-09" db="EMBL/GenBank/DDBJ databases">
        <authorList>
            <person name="Mudge J."/>
            <person name="Ramaraj T."/>
            <person name="Lindquist I.E."/>
            <person name="Bharti A.K."/>
            <person name="Sundararajan A."/>
            <person name="Cameron C.T."/>
            <person name="Woodward J.E."/>
            <person name="May G.D."/>
            <person name="Brubaker C."/>
            <person name="Broadhvest J."/>
            <person name="Wilkins T.A."/>
        </authorList>
    </citation>
    <scope>NUCLEOTIDE SEQUENCE</scope>
    <source>
        <strain evidence="2">cv. AKA8401</strain>
    </source>
</reference>
<evidence type="ECO:0000313" key="1">
    <source>
        <dbReference type="EMBL" id="KHG09942.1"/>
    </source>
</evidence>
<dbReference type="AlphaFoldDB" id="A0A0B0NB96"/>
<proteinExistence type="predicted"/>